<accession>A0A6H5HT45</accession>
<proteinExistence type="predicted"/>
<organism evidence="1 2">
    <name type="scientific">Trichogramma brassicae</name>
    <dbReference type="NCBI Taxonomy" id="86971"/>
    <lineage>
        <taxon>Eukaryota</taxon>
        <taxon>Metazoa</taxon>
        <taxon>Ecdysozoa</taxon>
        <taxon>Arthropoda</taxon>
        <taxon>Hexapoda</taxon>
        <taxon>Insecta</taxon>
        <taxon>Pterygota</taxon>
        <taxon>Neoptera</taxon>
        <taxon>Endopterygota</taxon>
        <taxon>Hymenoptera</taxon>
        <taxon>Apocrita</taxon>
        <taxon>Proctotrupomorpha</taxon>
        <taxon>Chalcidoidea</taxon>
        <taxon>Trichogrammatidae</taxon>
        <taxon>Trichogramma</taxon>
    </lineage>
</organism>
<dbReference type="EMBL" id="CADCXV010000036">
    <property type="protein sequence ID" value="CAB0027961.1"/>
    <property type="molecule type" value="Genomic_DNA"/>
</dbReference>
<dbReference type="AlphaFoldDB" id="A0A6H5HT45"/>
<evidence type="ECO:0000313" key="1">
    <source>
        <dbReference type="EMBL" id="CAB0027961.1"/>
    </source>
</evidence>
<gene>
    <name evidence="1" type="ORF">TBRA_LOCUS191</name>
</gene>
<name>A0A6H5HT45_9HYME</name>
<keyword evidence="2" id="KW-1185">Reference proteome</keyword>
<reference evidence="1 2" key="1">
    <citation type="submission" date="2020-02" db="EMBL/GenBank/DDBJ databases">
        <authorList>
            <person name="Ferguson B K."/>
        </authorList>
    </citation>
    <scope>NUCLEOTIDE SEQUENCE [LARGE SCALE GENOMIC DNA]</scope>
</reference>
<sequence length="121" mass="13246">MLGNVGIRLTKIKTIDVLVTTHAEVCPNVILLLAGYIVENHQRVGRASSGESTASCSLNALAMIPLHSRAWTGTMRLYDILPIYRMLSLVHIPLHDIIGSIPSFSATSMSFPYIPRPPYGD</sequence>
<dbReference type="Proteomes" id="UP000479190">
    <property type="component" value="Unassembled WGS sequence"/>
</dbReference>
<evidence type="ECO:0000313" key="2">
    <source>
        <dbReference type="Proteomes" id="UP000479190"/>
    </source>
</evidence>
<protein>
    <submittedName>
        <fullName evidence="1">Uncharacterized protein</fullName>
    </submittedName>
</protein>